<dbReference type="Gene3D" id="1.25.40.20">
    <property type="entry name" value="Ankyrin repeat-containing domain"/>
    <property type="match status" value="1"/>
</dbReference>
<evidence type="ECO:0000256" key="3">
    <source>
        <dbReference type="PROSITE-ProRule" id="PRU00023"/>
    </source>
</evidence>
<evidence type="ECO:0000256" key="2">
    <source>
        <dbReference type="ARBA" id="ARBA00023043"/>
    </source>
</evidence>
<sequence length="179" mass="18781">MVELLLSSKADPNTGNIEIGLSSSYSESRRSAVGSYFLLIPCSSPDPRPSLITSPSQAPLRRKGVAPALMVAARSGDGALAAALINARANLDLVGKQGMTPLHMAVRARKENVAKLLIEAGCDTSVRASGKTAAELAMTNGAAGIARLLSKEPCEPRVGMDTLDEKLKKDLPRSGIEDR</sequence>
<keyword evidence="1" id="KW-0677">Repeat</keyword>
<organism evidence="5 6">
    <name type="scientific">Prorocentrum cordatum</name>
    <dbReference type="NCBI Taxonomy" id="2364126"/>
    <lineage>
        <taxon>Eukaryota</taxon>
        <taxon>Sar</taxon>
        <taxon>Alveolata</taxon>
        <taxon>Dinophyceae</taxon>
        <taxon>Prorocentrales</taxon>
        <taxon>Prorocentraceae</taxon>
        <taxon>Prorocentrum</taxon>
    </lineage>
</organism>
<protein>
    <submittedName>
        <fullName evidence="5">Uncharacterized protein</fullName>
    </submittedName>
</protein>
<dbReference type="Proteomes" id="UP001189429">
    <property type="component" value="Unassembled WGS sequence"/>
</dbReference>
<dbReference type="SMART" id="SM00248">
    <property type="entry name" value="ANK"/>
    <property type="match status" value="3"/>
</dbReference>
<dbReference type="SUPFAM" id="SSF48403">
    <property type="entry name" value="Ankyrin repeat"/>
    <property type="match status" value="1"/>
</dbReference>
<dbReference type="Pfam" id="PF12796">
    <property type="entry name" value="Ank_2"/>
    <property type="match status" value="1"/>
</dbReference>
<dbReference type="InterPro" id="IPR002110">
    <property type="entry name" value="Ankyrin_rpt"/>
</dbReference>
<dbReference type="InterPro" id="IPR036770">
    <property type="entry name" value="Ankyrin_rpt-contain_sf"/>
</dbReference>
<evidence type="ECO:0000256" key="4">
    <source>
        <dbReference type="SAM" id="MobiDB-lite"/>
    </source>
</evidence>
<dbReference type="PROSITE" id="PS50297">
    <property type="entry name" value="ANK_REP_REGION"/>
    <property type="match status" value="1"/>
</dbReference>
<dbReference type="PROSITE" id="PS50088">
    <property type="entry name" value="ANK_REPEAT"/>
    <property type="match status" value="1"/>
</dbReference>
<dbReference type="PANTHER" id="PTHR24198:SF165">
    <property type="entry name" value="ANKYRIN REPEAT-CONTAINING PROTEIN-RELATED"/>
    <property type="match status" value="1"/>
</dbReference>
<comment type="caution">
    <text evidence="5">The sequence shown here is derived from an EMBL/GenBank/DDBJ whole genome shotgun (WGS) entry which is preliminary data.</text>
</comment>
<gene>
    <name evidence="5" type="ORF">PCOR1329_LOCUS34702</name>
</gene>
<evidence type="ECO:0000313" key="6">
    <source>
        <dbReference type="Proteomes" id="UP001189429"/>
    </source>
</evidence>
<name>A0ABN9T1M8_9DINO</name>
<reference evidence="5" key="1">
    <citation type="submission" date="2023-10" db="EMBL/GenBank/DDBJ databases">
        <authorList>
            <person name="Chen Y."/>
            <person name="Shah S."/>
            <person name="Dougan E. K."/>
            <person name="Thang M."/>
            <person name="Chan C."/>
        </authorList>
    </citation>
    <scope>NUCLEOTIDE SEQUENCE [LARGE SCALE GENOMIC DNA]</scope>
</reference>
<keyword evidence="6" id="KW-1185">Reference proteome</keyword>
<feature type="compositionally biased region" description="Basic and acidic residues" evidence="4">
    <location>
        <begin position="163"/>
        <end position="179"/>
    </location>
</feature>
<proteinExistence type="predicted"/>
<evidence type="ECO:0000313" key="5">
    <source>
        <dbReference type="EMBL" id="CAK0838852.1"/>
    </source>
</evidence>
<accession>A0ABN9T1M8</accession>
<evidence type="ECO:0000256" key="1">
    <source>
        <dbReference type="ARBA" id="ARBA00022737"/>
    </source>
</evidence>
<dbReference type="PANTHER" id="PTHR24198">
    <property type="entry name" value="ANKYRIN REPEAT AND PROTEIN KINASE DOMAIN-CONTAINING PROTEIN"/>
    <property type="match status" value="1"/>
</dbReference>
<dbReference type="EMBL" id="CAUYUJ010014252">
    <property type="protein sequence ID" value="CAK0838852.1"/>
    <property type="molecule type" value="Genomic_DNA"/>
</dbReference>
<feature type="repeat" description="ANK" evidence="3">
    <location>
        <begin position="97"/>
        <end position="129"/>
    </location>
</feature>
<keyword evidence="2 3" id="KW-0040">ANK repeat</keyword>
<feature type="region of interest" description="Disordered" evidence="4">
    <location>
        <begin position="156"/>
        <end position="179"/>
    </location>
</feature>